<evidence type="ECO:0000313" key="1">
    <source>
        <dbReference type="EMBL" id="KUJ09827.1"/>
    </source>
</evidence>
<organism evidence="1 2">
    <name type="scientific">Mollisia scopiformis</name>
    <name type="common">Conifer needle endophyte fungus</name>
    <name type="synonym">Phialocephala scopiformis</name>
    <dbReference type="NCBI Taxonomy" id="149040"/>
    <lineage>
        <taxon>Eukaryota</taxon>
        <taxon>Fungi</taxon>
        <taxon>Dikarya</taxon>
        <taxon>Ascomycota</taxon>
        <taxon>Pezizomycotina</taxon>
        <taxon>Leotiomycetes</taxon>
        <taxon>Helotiales</taxon>
        <taxon>Mollisiaceae</taxon>
        <taxon>Mollisia</taxon>
    </lineage>
</organism>
<accession>A0A132BDT2</accession>
<dbReference type="RefSeq" id="XP_018064182.1">
    <property type="nucleotide sequence ID" value="XM_018223132.1"/>
</dbReference>
<dbReference type="EMBL" id="KQ947431">
    <property type="protein sequence ID" value="KUJ09827.1"/>
    <property type="molecule type" value="Genomic_DNA"/>
</dbReference>
<reference evidence="1 2" key="1">
    <citation type="submission" date="2015-10" db="EMBL/GenBank/DDBJ databases">
        <title>Full genome of DAOMC 229536 Phialocephala scopiformis, a fungal endophyte of spruce producing the potent anti-insectan compound rugulosin.</title>
        <authorList>
            <consortium name="DOE Joint Genome Institute"/>
            <person name="Walker A.K."/>
            <person name="Frasz S.L."/>
            <person name="Seifert K.A."/>
            <person name="Miller J.D."/>
            <person name="Mondo S.J."/>
            <person name="Labutti K."/>
            <person name="Lipzen A."/>
            <person name="Dockter R."/>
            <person name="Kennedy M."/>
            <person name="Grigoriev I.V."/>
            <person name="Spatafora J.W."/>
        </authorList>
    </citation>
    <scope>NUCLEOTIDE SEQUENCE [LARGE SCALE GENOMIC DNA]</scope>
    <source>
        <strain evidence="1 2">CBS 120377</strain>
    </source>
</reference>
<name>A0A132BDT2_MOLSC</name>
<proteinExistence type="predicted"/>
<evidence type="ECO:0000313" key="2">
    <source>
        <dbReference type="Proteomes" id="UP000070700"/>
    </source>
</evidence>
<dbReference type="OrthoDB" id="3562259at2759"/>
<gene>
    <name evidence="1" type="ORF">LY89DRAFT_788072</name>
</gene>
<dbReference type="KEGG" id="psco:LY89DRAFT_788072"/>
<dbReference type="InParanoid" id="A0A132BDT2"/>
<keyword evidence="2" id="KW-1185">Reference proteome</keyword>
<sequence length="373" mass="39239">MHYFQVILYASAVNAFAFPNIFRQNKPEPTCQNPIIYTVVEYPCAVETFVASNTLLTVSMCNTLISITNAPTYVSTIVTSAKTLPFTSTTTSTITETVSVGKTLSTTATLLGPGPPASTAAFASTSQVLSTSTTSSTSFATEVTTIPYVPMTSTPVVPAVSPTPTTQSSADLPIVTSSPSTSVTSPIIPDISTSTSQLVPAAVSSTVTVPTPNCLPSTSDYPDANNVPANTTWLLQLYYISNGNPISTGAYLTNTSSYTYTAGDAVPVFFSDGVLFALDPTYGIGWYATTSPAVDAPFALSEYLPNSGLTAKTFSMGANYPYALSWDNCGFSDSPATFVWDEDVGEIFVVFDGNENQGVNHENMILGLVPVPT</sequence>
<dbReference type="Proteomes" id="UP000070700">
    <property type="component" value="Unassembled WGS sequence"/>
</dbReference>
<dbReference type="GeneID" id="28832858"/>
<dbReference type="AlphaFoldDB" id="A0A132BDT2"/>
<protein>
    <submittedName>
        <fullName evidence="1">Uncharacterized protein</fullName>
    </submittedName>
</protein>